<name>A0A679J8B0_VARPD</name>
<dbReference type="AlphaFoldDB" id="A0A679J8B0"/>
<sequence length="128" mass="14379">MKRMNPFFFLRLLPRLSVVLFALAGVAGAQAMSIREFHTLEVKEKKEGKAYASYYLVGVLEGLREAGDAARRSGQKPLFCVEGRRLEPSMARSLFESELKRNAELYEADMPVQLVLSSALQNSFRCSS</sequence>
<feature type="signal peptide" evidence="1">
    <location>
        <begin position="1"/>
        <end position="31"/>
    </location>
</feature>
<reference evidence="2" key="1">
    <citation type="submission" date="2019-12" db="EMBL/GenBank/DDBJ databases">
        <authorList>
            <person name="Cremers G."/>
        </authorList>
    </citation>
    <scope>NUCLEOTIDE SEQUENCE</scope>
    <source>
        <strain evidence="2">Vvax</strain>
    </source>
</reference>
<gene>
    <name evidence="2" type="ORF">VVAX_01735</name>
</gene>
<evidence type="ECO:0008006" key="3">
    <source>
        <dbReference type="Google" id="ProtNLM"/>
    </source>
</evidence>
<proteinExistence type="predicted"/>
<evidence type="ECO:0000313" key="2">
    <source>
        <dbReference type="EMBL" id="CAA2102399.1"/>
    </source>
</evidence>
<dbReference type="EMBL" id="LR743507">
    <property type="protein sequence ID" value="CAA2102399.1"/>
    <property type="molecule type" value="Genomic_DNA"/>
</dbReference>
<protein>
    <recommendedName>
        <fullName evidence="3">Rap1a immunity protein domain-containing protein</fullName>
    </recommendedName>
</protein>
<evidence type="ECO:0000256" key="1">
    <source>
        <dbReference type="SAM" id="SignalP"/>
    </source>
</evidence>
<organism evidence="2">
    <name type="scientific">Variovorax paradoxus</name>
    <dbReference type="NCBI Taxonomy" id="34073"/>
    <lineage>
        <taxon>Bacteria</taxon>
        <taxon>Pseudomonadati</taxon>
        <taxon>Pseudomonadota</taxon>
        <taxon>Betaproteobacteria</taxon>
        <taxon>Burkholderiales</taxon>
        <taxon>Comamonadaceae</taxon>
        <taxon>Variovorax</taxon>
    </lineage>
</organism>
<feature type="chain" id="PRO_5025551397" description="Rap1a immunity protein domain-containing protein" evidence="1">
    <location>
        <begin position="32"/>
        <end position="128"/>
    </location>
</feature>
<accession>A0A679J8B0</accession>
<keyword evidence="1" id="KW-0732">Signal</keyword>